<dbReference type="Proteomes" id="UP000298615">
    <property type="component" value="Chromosome"/>
</dbReference>
<gene>
    <name evidence="4" type="ORF">FA707_04625</name>
    <name evidence="5" type="ORF">FA707_06930</name>
</gene>
<dbReference type="InterPro" id="IPR027994">
    <property type="entry name" value="WxL_dom"/>
</dbReference>
<proteinExistence type="predicted"/>
<evidence type="ECO:0000313" key="4">
    <source>
        <dbReference type="EMBL" id="QCI86291.1"/>
    </source>
</evidence>
<dbReference type="EMBL" id="CP039712">
    <property type="protein sequence ID" value="QCI86291.1"/>
    <property type="molecule type" value="Genomic_DNA"/>
</dbReference>
<feature type="domain" description="WxL" evidence="3">
    <location>
        <begin position="31"/>
        <end position="267"/>
    </location>
</feature>
<evidence type="ECO:0000313" key="5">
    <source>
        <dbReference type="EMBL" id="QCI86715.1"/>
    </source>
</evidence>
<dbReference type="EMBL" id="CP039712">
    <property type="protein sequence ID" value="QCI86715.1"/>
    <property type="molecule type" value="Genomic_DNA"/>
</dbReference>
<keyword evidence="6" id="KW-1185">Reference proteome</keyword>
<dbReference type="AlphaFoldDB" id="A0A4D7CVJ0"/>
<evidence type="ECO:0000256" key="2">
    <source>
        <dbReference type="SAM" id="SignalP"/>
    </source>
</evidence>
<feature type="signal peptide" evidence="2">
    <location>
        <begin position="1"/>
        <end position="26"/>
    </location>
</feature>
<dbReference type="Pfam" id="PF13731">
    <property type="entry name" value="WxL"/>
    <property type="match status" value="1"/>
</dbReference>
<keyword evidence="2" id="KW-0732">Signal</keyword>
<evidence type="ECO:0000256" key="1">
    <source>
        <dbReference type="SAM" id="MobiDB-lite"/>
    </source>
</evidence>
<evidence type="ECO:0000259" key="3">
    <source>
        <dbReference type="Pfam" id="PF13731"/>
    </source>
</evidence>
<feature type="region of interest" description="Disordered" evidence="1">
    <location>
        <begin position="31"/>
        <end position="85"/>
    </location>
</feature>
<dbReference type="KEGG" id="vao:FA707_06930"/>
<protein>
    <submittedName>
        <fullName evidence="4">WxL domain-containing protein</fullName>
    </submittedName>
</protein>
<feature type="compositionally biased region" description="Low complexity" evidence="1">
    <location>
        <begin position="42"/>
        <end position="51"/>
    </location>
</feature>
<feature type="chain" id="PRO_5033440822" evidence="2">
    <location>
        <begin position="27"/>
        <end position="267"/>
    </location>
</feature>
<name>A0A4D7CVJ0_9ENTE</name>
<dbReference type="KEGG" id="vao:FA707_04625"/>
<sequence>MKKTTIISTIIMNTLLLGGLMPAVSAEGLPQEASSEAGVGFEPNNEVVDPVDPNKPDPEKPINPTDPENPGTDLPDPETPNAGPISLDFASKLYFGLQKISTSNQTYYAAAQPYGPDNELTTNYVQVTDVRGDDQATWKLSVKQLKDFTVPETTKTLANTKIHFTDGNMNTQAENSSAAPSVLNESFTLETGTQVDVVQASDGKGMGTWVLRFGTNDSLATNTGDEGTYPEAITKLNKEISLEVPGASTKLAEKYTTDLLWTLSDTP</sequence>
<organism evidence="4 6">
    <name type="scientific">Vagococcus zengguangii</name>
    <dbReference type="NCBI Taxonomy" id="2571750"/>
    <lineage>
        <taxon>Bacteria</taxon>
        <taxon>Bacillati</taxon>
        <taxon>Bacillota</taxon>
        <taxon>Bacilli</taxon>
        <taxon>Lactobacillales</taxon>
        <taxon>Enterococcaceae</taxon>
        <taxon>Vagococcus</taxon>
    </lineage>
</organism>
<evidence type="ECO:0000313" key="6">
    <source>
        <dbReference type="Proteomes" id="UP000298615"/>
    </source>
</evidence>
<reference evidence="4 6" key="1">
    <citation type="submission" date="2019-04" db="EMBL/GenBank/DDBJ databases">
        <title>Vagococcus sp. nov., isolated from faeces of yaks (Bos grunniens).</title>
        <authorList>
            <person name="Ge Y."/>
        </authorList>
    </citation>
    <scope>NUCLEOTIDE SEQUENCE [LARGE SCALE GENOMIC DNA]</scope>
    <source>
        <strain evidence="4 6">MN-17</strain>
    </source>
</reference>
<accession>A0A4D7CVJ0</accession>
<dbReference type="RefSeq" id="WP_136953125.1">
    <property type="nucleotide sequence ID" value="NZ_CP039712.1"/>
</dbReference>